<reference evidence="2 3" key="1">
    <citation type="submission" date="2023-07" db="EMBL/GenBank/DDBJ databases">
        <title>Comparative genomics of wheat-associated soil bacteria to identify genetic determinants of phenazine resistance.</title>
        <authorList>
            <person name="Mouncey N."/>
        </authorList>
    </citation>
    <scope>NUCLEOTIDE SEQUENCE [LARGE SCALE GENOMIC DNA]</scope>
    <source>
        <strain evidence="2 3">W4I19-2</strain>
    </source>
</reference>
<name>A0ABU0PZS9_STRAH</name>
<evidence type="ECO:0000313" key="2">
    <source>
        <dbReference type="EMBL" id="MDQ0683441.1"/>
    </source>
</evidence>
<feature type="region of interest" description="Disordered" evidence="1">
    <location>
        <begin position="38"/>
        <end position="74"/>
    </location>
</feature>
<dbReference type="EMBL" id="JAUSYA010000001">
    <property type="protein sequence ID" value="MDQ0683441.1"/>
    <property type="molecule type" value="Genomic_DNA"/>
</dbReference>
<sequence length="74" mass="7558">MGAERETNHDMAAHDIAFLLAAAADEVEIGIAPTQALIRGRPPAQSPPLGGRGGHRPGGRRLDGGACGHRAAGR</sequence>
<dbReference type="RefSeq" id="WP_307042336.1">
    <property type="nucleotide sequence ID" value="NZ_JAUSYA010000001.1"/>
</dbReference>
<comment type="caution">
    <text evidence="2">The sequence shown here is derived from an EMBL/GenBank/DDBJ whole genome shotgun (WGS) entry which is preliminary data.</text>
</comment>
<organism evidence="2 3">
    <name type="scientific">Streptomyces achromogenes</name>
    <dbReference type="NCBI Taxonomy" id="67255"/>
    <lineage>
        <taxon>Bacteria</taxon>
        <taxon>Bacillati</taxon>
        <taxon>Actinomycetota</taxon>
        <taxon>Actinomycetes</taxon>
        <taxon>Kitasatosporales</taxon>
        <taxon>Streptomycetaceae</taxon>
        <taxon>Streptomyces</taxon>
    </lineage>
</organism>
<accession>A0ABU0PZS9</accession>
<evidence type="ECO:0000313" key="3">
    <source>
        <dbReference type="Proteomes" id="UP001243364"/>
    </source>
</evidence>
<proteinExistence type="predicted"/>
<keyword evidence="3" id="KW-1185">Reference proteome</keyword>
<protein>
    <submittedName>
        <fullName evidence="2">Uncharacterized protein</fullName>
    </submittedName>
</protein>
<evidence type="ECO:0000256" key="1">
    <source>
        <dbReference type="SAM" id="MobiDB-lite"/>
    </source>
</evidence>
<gene>
    <name evidence="2" type="ORF">QFZ56_002404</name>
</gene>
<dbReference type="Proteomes" id="UP001243364">
    <property type="component" value="Unassembled WGS sequence"/>
</dbReference>